<dbReference type="PANTHER" id="PTHR28283">
    <property type="entry name" value="3',5'-CYCLIC-NUCLEOTIDE PHOSPHODIESTERASE 1"/>
    <property type="match status" value="1"/>
</dbReference>
<dbReference type="EMBL" id="AAOW01000003">
    <property type="protein sequence ID" value="EAR62374.1"/>
    <property type="molecule type" value="Genomic_DNA"/>
</dbReference>
<accession>A0A7U8C9P8</accession>
<comment type="caution">
    <text evidence="2">The sequence shown here is derived from an EMBL/GenBank/DDBJ whole genome shotgun (WGS) entry which is preliminary data.</text>
</comment>
<protein>
    <submittedName>
        <fullName evidence="2">cAMP phosphodiesterase class-II</fullName>
    </submittedName>
</protein>
<dbReference type="GO" id="GO:0004115">
    <property type="term" value="F:3',5'-cyclic-AMP phosphodiesterase activity"/>
    <property type="evidence" value="ECO:0007669"/>
    <property type="project" value="InterPro"/>
</dbReference>
<dbReference type="InterPro" id="IPR000396">
    <property type="entry name" value="Pdiesterase2"/>
</dbReference>
<dbReference type="InterPro" id="IPR001279">
    <property type="entry name" value="Metallo-B-lactamas"/>
</dbReference>
<dbReference type="GO" id="GO:0047555">
    <property type="term" value="F:3',5'-cyclic-GMP phosphodiesterase activity"/>
    <property type="evidence" value="ECO:0007669"/>
    <property type="project" value="TreeGrafter"/>
</dbReference>
<evidence type="ECO:0000259" key="1">
    <source>
        <dbReference type="SMART" id="SM00849"/>
    </source>
</evidence>
<dbReference type="CDD" id="cd07735">
    <property type="entry name" value="class_II_PDE_MBL-fold"/>
    <property type="match status" value="1"/>
</dbReference>
<keyword evidence="3" id="KW-1185">Reference proteome</keyword>
<evidence type="ECO:0000313" key="2">
    <source>
        <dbReference type="EMBL" id="EAR62374.1"/>
    </source>
</evidence>
<dbReference type="SMART" id="SM00849">
    <property type="entry name" value="Lactamase_B"/>
    <property type="match status" value="1"/>
</dbReference>
<dbReference type="Proteomes" id="UP000002171">
    <property type="component" value="Unassembled WGS sequence"/>
</dbReference>
<sequence length="230" mass="26056">MDDSLLVDAGTGIELLNMEQMLAIRDVVITHAHIDHIIGLPLMLATIYDQHKEPINLYALPEVIEALEQHIFNWTIWPDYTCLPEERPIISLHKINVGDTLELQGKKIEALPANHPTPTVGYLVSDENTSFAFSGDSGINDVLWPILNDRKPDLLIIDVSFTDEVDELARLSGHLTPSHLADQLQQLEHHARIMITHLKPGFEDTIMQQCRKVLPDWQIDRLHHGDLITV</sequence>
<dbReference type="SUPFAM" id="SSF56281">
    <property type="entry name" value="Metallo-hydrolase/oxidoreductase"/>
    <property type="match status" value="1"/>
</dbReference>
<organism evidence="2 3">
    <name type="scientific">Neptuniibacter caesariensis</name>
    <dbReference type="NCBI Taxonomy" id="207954"/>
    <lineage>
        <taxon>Bacteria</taxon>
        <taxon>Pseudomonadati</taxon>
        <taxon>Pseudomonadota</taxon>
        <taxon>Gammaproteobacteria</taxon>
        <taxon>Oceanospirillales</taxon>
        <taxon>Oceanospirillaceae</taxon>
        <taxon>Neptuniibacter</taxon>
    </lineage>
</organism>
<dbReference type="PANTHER" id="PTHR28283:SF1">
    <property type="entry name" value="3',5'-CYCLIC-NUCLEOTIDE PHOSPHODIESTERASE 1"/>
    <property type="match status" value="1"/>
</dbReference>
<dbReference type="GO" id="GO:0006198">
    <property type="term" value="P:cAMP catabolic process"/>
    <property type="evidence" value="ECO:0007669"/>
    <property type="project" value="InterPro"/>
</dbReference>
<evidence type="ECO:0000313" key="3">
    <source>
        <dbReference type="Proteomes" id="UP000002171"/>
    </source>
</evidence>
<proteinExistence type="predicted"/>
<feature type="domain" description="Metallo-beta-lactamase" evidence="1">
    <location>
        <begin position="1"/>
        <end position="179"/>
    </location>
</feature>
<reference evidence="2 3" key="1">
    <citation type="submission" date="2006-02" db="EMBL/GenBank/DDBJ databases">
        <authorList>
            <person name="Pinhassi J."/>
            <person name="Pedros-Alio C."/>
            <person name="Ferriera S."/>
            <person name="Johnson J."/>
            <person name="Kravitz S."/>
            <person name="Halpern A."/>
            <person name="Remington K."/>
            <person name="Beeson K."/>
            <person name="Tran B."/>
            <person name="Rogers Y.-H."/>
            <person name="Friedman R."/>
            <person name="Venter J.C."/>
        </authorList>
    </citation>
    <scope>NUCLEOTIDE SEQUENCE [LARGE SCALE GENOMIC DNA]</scope>
    <source>
        <strain evidence="2 3">MED92</strain>
    </source>
</reference>
<dbReference type="InterPro" id="IPR036866">
    <property type="entry name" value="RibonucZ/Hydroxyglut_hydro"/>
</dbReference>
<gene>
    <name evidence="2" type="ORF">MED92_15093</name>
</gene>
<dbReference type="Pfam" id="PF12706">
    <property type="entry name" value="Lactamase_B_2"/>
    <property type="match status" value="1"/>
</dbReference>
<dbReference type="GO" id="GO:1902660">
    <property type="term" value="P:negative regulation of glucose mediated signaling pathway"/>
    <property type="evidence" value="ECO:0007669"/>
    <property type="project" value="TreeGrafter"/>
</dbReference>
<dbReference type="Gene3D" id="3.60.15.10">
    <property type="entry name" value="Ribonuclease Z/Hydroxyacylglutathione hydrolase-like"/>
    <property type="match status" value="1"/>
</dbReference>
<dbReference type="PRINTS" id="PR00388">
    <property type="entry name" value="PDIESTERASE2"/>
</dbReference>
<dbReference type="AlphaFoldDB" id="A0A7U8C9P8"/>
<name>A0A7U8C9P8_NEPCE</name>